<feature type="compositionally biased region" description="Acidic residues" evidence="1">
    <location>
        <begin position="146"/>
        <end position="156"/>
    </location>
</feature>
<reference evidence="2" key="2">
    <citation type="journal article" date="2022" name="Res Sq">
        <title>Comparative Genomics Reveals Insights into the Divergent Evolution of Astigmatic Mites and Household Pest Adaptations.</title>
        <authorList>
            <person name="Xiong Q."/>
            <person name="Wan A.T.-Y."/>
            <person name="Liu X.-Y."/>
            <person name="Fung C.S.-H."/>
            <person name="Xiao X."/>
            <person name="Malainual N."/>
            <person name="Hou J."/>
            <person name="Wang L."/>
            <person name="Wang M."/>
            <person name="Yang K."/>
            <person name="Cui Y."/>
            <person name="Leung E."/>
            <person name="Nong W."/>
            <person name="Shin S.-K."/>
            <person name="Au S."/>
            <person name="Jeong K.Y."/>
            <person name="Chew F.T."/>
            <person name="Hui J."/>
            <person name="Leung T.F."/>
            <person name="Tungtrongchitr A."/>
            <person name="Zhong N."/>
            <person name="Liu Z."/>
            <person name="Tsui S."/>
        </authorList>
    </citation>
    <scope>NUCLEOTIDE SEQUENCE</scope>
    <source>
        <strain evidence="2">Derf</strain>
        <tissue evidence="2">Whole organism</tissue>
    </source>
</reference>
<organism evidence="2 3">
    <name type="scientific">Dermatophagoides farinae</name>
    <name type="common">American house dust mite</name>
    <dbReference type="NCBI Taxonomy" id="6954"/>
    <lineage>
        <taxon>Eukaryota</taxon>
        <taxon>Metazoa</taxon>
        <taxon>Ecdysozoa</taxon>
        <taxon>Arthropoda</taxon>
        <taxon>Chelicerata</taxon>
        <taxon>Arachnida</taxon>
        <taxon>Acari</taxon>
        <taxon>Acariformes</taxon>
        <taxon>Sarcoptiformes</taxon>
        <taxon>Astigmata</taxon>
        <taxon>Psoroptidia</taxon>
        <taxon>Analgoidea</taxon>
        <taxon>Pyroglyphidae</taxon>
        <taxon>Dermatophagoidinae</taxon>
        <taxon>Dermatophagoides</taxon>
    </lineage>
</organism>
<feature type="region of interest" description="Disordered" evidence="1">
    <location>
        <begin position="142"/>
        <end position="200"/>
    </location>
</feature>
<evidence type="ECO:0000313" key="3">
    <source>
        <dbReference type="Proteomes" id="UP000790347"/>
    </source>
</evidence>
<feature type="compositionally biased region" description="Basic and acidic residues" evidence="1">
    <location>
        <begin position="1"/>
        <end position="17"/>
    </location>
</feature>
<keyword evidence="3" id="KW-1185">Reference proteome</keyword>
<dbReference type="Proteomes" id="UP000790347">
    <property type="component" value="Unassembled WGS sequence"/>
</dbReference>
<feature type="compositionally biased region" description="Basic residues" evidence="1">
    <location>
        <begin position="168"/>
        <end position="200"/>
    </location>
</feature>
<dbReference type="AlphaFoldDB" id="A0A922IF61"/>
<sequence length="200" mass="23246">MSIVKDEADNQEHRLEEPLSASSRSQESIQFKFQLPQNASSNREIADNEISNIQQLLQQQKNDSKWSVKTTDDKKNVNIFILPDSDFQMTLRFLKDDTDDKSQKCPVCNSNIFLSKFKNSDRLDTKSKEAINSDSFSKFLNKKEEETEYDEDDDDRSESNQKSSNKSGNKRTRKTKSKKRKSSKTTRRRSRSSISKLKSR</sequence>
<proteinExistence type="predicted"/>
<evidence type="ECO:0000256" key="1">
    <source>
        <dbReference type="SAM" id="MobiDB-lite"/>
    </source>
</evidence>
<evidence type="ECO:0000313" key="2">
    <source>
        <dbReference type="EMBL" id="KAH9529341.1"/>
    </source>
</evidence>
<name>A0A922IF61_DERFA</name>
<comment type="caution">
    <text evidence="2">The sequence shown here is derived from an EMBL/GenBank/DDBJ whole genome shotgun (WGS) entry which is preliminary data.</text>
</comment>
<feature type="region of interest" description="Disordered" evidence="1">
    <location>
        <begin position="1"/>
        <end position="27"/>
    </location>
</feature>
<gene>
    <name evidence="2" type="ORF">DERF_003231</name>
</gene>
<dbReference type="EMBL" id="ASGP02000001">
    <property type="protein sequence ID" value="KAH9529341.1"/>
    <property type="molecule type" value="Genomic_DNA"/>
</dbReference>
<accession>A0A922IF61</accession>
<protein>
    <submittedName>
        <fullName evidence="2">Uncharacterized protein</fullName>
    </submittedName>
</protein>
<reference evidence="2" key="1">
    <citation type="submission" date="2013-05" db="EMBL/GenBank/DDBJ databases">
        <authorList>
            <person name="Yim A.K.Y."/>
            <person name="Chan T.F."/>
            <person name="Ji K.M."/>
            <person name="Liu X.Y."/>
            <person name="Zhou J.W."/>
            <person name="Li R.Q."/>
            <person name="Yang K.Y."/>
            <person name="Li J."/>
            <person name="Li M."/>
            <person name="Law P.T.W."/>
            <person name="Wu Y.L."/>
            <person name="Cai Z.L."/>
            <person name="Qin H."/>
            <person name="Bao Y."/>
            <person name="Leung R.K.K."/>
            <person name="Ng P.K.S."/>
            <person name="Zou J."/>
            <person name="Zhong X.J."/>
            <person name="Ran P.X."/>
            <person name="Zhong N.S."/>
            <person name="Liu Z.G."/>
            <person name="Tsui S.K.W."/>
        </authorList>
    </citation>
    <scope>NUCLEOTIDE SEQUENCE</scope>
    <source>
        <strain evidence="2">Derf</strain>
        <tissue evidence="2">Whole organism</tissue>
    </source>
</reference>